<dbReference type="GO" id="GO:0031412">
    <property type="term" value="P:gas vesicle organization"/>
    <property type="evidence" value="ECO:0007669"/>
    <property type="project" value="InterPro"/>
</dbReference>
<dbReference type="RefSeq" id="WP_083458215.1">
    <property type="nucleotide sequence ID" value="NZ_CP011125.1"/>
</dbReference>
<sequence>MRAVEIAEAEIAKLGERLEKDAERARWNANPEDAQRALVKLVLTLVEFLRRLMERQAIRRMEDGTLDDDEVERIGLALMRLEETIVQLCEQFGIDPDELGLDLGPLGKLF</sequence>
<dbReference type="Pfam" id="PF05121">
    <property type="entry name" value="GvpK"/>
    <property type="match status" value="1"/>
</dbReference>
<comment type="subcellular location">
    <subcellularLocation>
        <location evidence="2">Gas vesicle</location>
    </subcellularLocation>
</comment>
<accession>A0A0F6YLB5</accession>
<dbReference type="EMBL" id="CP011125">
    <property type="protein sequence ID" value="AKF10188.1"/>
    <property type="molecule type" value="Genomic_DNA"/>
</dbReference>
<protein>
    <submittedName>
        <fullName evidence="4">Putative gas vesicle synthesis protein</fullName>
    </submittedName>
</protein>
<dbReference type="STRING" id="927083.DB32_007337"/>
<dbReference type="InterPro" id="IPR007805">
    <property type="entry name" value="GvpK"/>
</dbReference>
<reference evidence="4 5" key="1">
    <citation type="submission" date="2015-03" db="EMBL/GenBank/DDBJ databases">
        <title>Genome assembly of Sandaracinus amylolyticus DSM 53668.</title>
        <authorList>
            <person name="Sharma G."/>
            <person name="Subramanian S."/>
        </authorList>
    </citation>
    <scope>NUCLEOTIDE SEQUENCE [LARGE SCALE GENOMIC DNA]</scope>
    <source>
        <strain evidence="4 5">DSM 53668</strain>
    </source>
</reference>
<dbReference type="Proteomes" id="UP000034883">
    <property type="component" value="Chromosome"/>
</dbReference>
<dbReference type="OrthoDB" id="5524597at2"/>
<proteinExistence type="inferred from homology"/>
<evidence type="ECO:0000313" key="4">
    <source>
        <dbReference type="EMBL" id="AKF10188.1"/>
    </source>
</evidence>
<dbReference type="PANTHER" id="PTHR40137:SF2">
    <property type="entry name" value="PROTEIN GVPK 1"/>
    <property type="match status" value="1"/>
</dbReference>
<keyword evidence="1" id="KW-0304">Gas vesicle</keyword>
<organism evidence="4 5">
    <name type="scientific">Sandaracinus amylolyticus</name>
    <dbReference type="NCBI Taxonomy" id="927083"/>
    <lineage>
        <taxon>Bacteria</taxon>
        <taxon>Pseudomonadati</taxon>
        <taxon>Myxococcota</taxon>
        <taxon>Polyangia</taxon>
        <taxon>Polyangiales</taxon>
        <taxon>Sandaracinaceae</taxon>
        <taxon>Sandaracinus</taxon>
    </lineage>
</organism>
<gene>
    <name evidence="4" type="ORF">DB32_007337</name>
</gene>
<dbReference type="AlphaFoldDB" id="A0A0F6YLB5"/>
<dbReference type="KEGG" id="samy:DB32_007337"/>
<evidence type="ECO:0000313" key="5">
    <source>
        <dbReference type="Proteomes" id="UP000034883"/>
    </source>
</evidence>
<evidence type="ECO:0000256" key="1">
    <source>
        <dbReference type="ARBA" id="ARBA00022987"/>
    </source>
</evidence>
<comment type="similarity">
    <text evidence="3">Belongs to the gas vesicle GvpK family.</text>
</comment>
<name>A0A0F6YLB5_9BACT</name>
<evidence type="ECO:0000256" key="3">
    <source>
        <dbReference type="ARBA" id="ARBA00035659"/>
    </source>
</evidence>
<dbReference type="GO" id="GO:0031411">
    <property type="term" value="C:gas vesicle"/>
    <property type="evidence" value="ECO:0007669"/>
    <property type="project" value="UniProtKB-SubCell"/>
</dbReference>
<keyword evidence="5" id="KW-1185">Reference proteome</keyword>
<dbReference type="PANTHER" id="PTHR40137">
    <property type="entry name" value="PROTEIN GVPK 1"/>
    <property type="match status" value="1"/>
</dbReference>
<evidence type="ECO:0000256" key="2">
    <source>
        <dbReference type="ARBA" id="ARBA00035108"/>
    </source>
</evidence>